<dbReference type="AlphaFoldDB" id="A0A225VYR4"/>
<evidence type="ECO:0000313" key="1">
    <source>
        <dbReference type="EMBL" id="OWZ10048.1"/>
    </source>
</evidence>
<comment type="caution">
    <text evidence="1">The sequence shown here is derived from an EMBL/GenBank/DDBJ whole genome shotgun (WGS) entry which is preliminary data.</text>
</comment>
<dbReference type="Proteomes" id="UP000198211">
    <property type="component" value="Unassembled WGS sequence"/>
</dbReference>
<organism evidence="1 2">
    <name type="scientific">Phytophthora megakarya</name>
    <dbReference type="NCBI Taxonomy" id="4795"/>
    <lineage>
        <taxon>Eukaryota</taxon>
        <taxon>Sar</taxon>
        <taxon>Stramenopiles</taxon>
        <taxon>Oomycota</taxon>
        <taxon>Peronosporomycetes</taxon>
        <taxon>Peronosporales</taxon>
        <taxon>Peronosporaceae</taxon>
        <taxon>Phytophthora</taxon>
    </lineage>
</organism>
<proteinExistence type="predicted"/>
<dbReference type="OrthoDB" id="102685at2759"/>
<protein>
    <submittedName>
        <fullName evidence="1">Uncharacterized protein</fullName>
    </submittedName>
</protein>
<gene>
    <name evidence="1" type="ORF">PHMEG_00017162</name>
</gene>
<keyword evidence="2" id="KW-1185">Reference proteome</keyword>
<evidence type="ECO:0000313" key="2">
    <source>
        <dbReference type="Proteomes" id="UP000198211"/>
    </source>
</evidence>
<accession>A0A225VYR4</accession>
<sequence length="99" mass="11526">MFHWVDWIVMDCLPLTFCERELVRRNAKPPRVCVKTCISTEAVVKDHIIKVLPRRYEIVLDGWTSGGRHYIAILAVFNDPESTDTTVLRSSDNHDDSYY</sequence>
<dbReference type="EMBL" id="NBNE01002577">
    <property type="protein sequence ID" value="OWZ10048.1"/>
    <property type="molecule type" value="Genomic_DNA"/>
</dbReference>
<name>A0A225VYR4_9STRA</name>
<reference evidence="2" key="1">
    <citation type="submission" date="2017-03" db="EMBL/GenBank/DDBJ databases">
        <title>Phytopthora megakarya and P. palmivora, two closely related causual agents of cacao black pod achieved similar genome size and gene model numbers by different mechanisms.</title>
        <authorList>
            <person name="Ali S."/>
            <person name="Shao J."/>
            <person name="Larry D.J."/>
            <person name="Kronmiller B."/>
            <person name="Shen D."/>
            <person name="Strem M.D."/>
            <person name="Melnick R.L."/>
            <person name="Guiltinan M.J."/>
            <person name="Tyler B.M."/>
            <person name="Meinhardt L.W."/>
            <person name="Bailey B.A."/>
        </authorList>
    </citation>
    <scope>NUCLEOTIDE SEQUENCE [LARGE SCALE GENOMIC DNA]</scope>
    <source>
        <strain evidence="2">zdho120</strain>
    </source>
</reference>